<dbReference type="Proteomes" id="UP000749740">
    <property type="component" value="Unassembled WGS sequence"/>
</dbReference>
<feature type="domain" description="RNA polymerase sigma-70 region 2" evidence="7">
    <location>
        <begin position="17"/>
        <end position="73"/>
    </location>
</feature>
<dbReference type="NCBIfam" id="TIGR02937">
    <property type="entry name" value="sigma70-ECF"/>
    <property type="match status" value="1"/>
</dbReference>
<evidence type="ECO:0000313" key="10">
    <source>
        <dbReference type="EMBL" id="MBX5093062.1"/>
    </source>
</evidence>
<comment type="caution">
    <text evidence="9">The sequence shown here is derived from an EMBL/GenBank/DDBJ whole genome shotgun (WGS) entry which is preliminary data.</text>
</comment>
<protein>
    <recommendedName>
        <fullName evidence="6">RNA polymerase sigma factor</fullName>
    </recommendedName>
</protein>
<dbReference type="SUPFAM" id="SSF88659">
    <property type="entry name" value="Sigma3 and sigma4 domains of RNA polymerase sigma factors"/>
    <property type="match status" value="1"/>
</dbReference>
<dbReference type="PANTHER" id="PTHR43133">
    <property type="entry name" value="RNA POLYMERASE ECF-TYPE SIGMA FACTO"/>
    <property type="match status" value="1"/>
</dbReference>
<feature type="domain" description="RNA polymerase sigma factor 70 region 4 type 2" evidence="8">
    <location>
        <begin position="107"/>
        <end position="158"/>
    </location>
</feature>
<evidence type="ECO:0000256" key="6">
    <source>
        <dbReference type="RuleBase" id="RU000716"/>
    </source>
</evidence>
<dbReference type="InterPro" id="IPR014284">
    <property type="entry name" value="RNA_pol_sigma-70_dom"/>
</dbReference>
<evidence type="ECO:0000256" key="4">
    <source>
        <dbReference type="ARBA" id="ARBA00023125"/>
    </source>
</evidence>
<gene>
    <name evidence="10" type="ORF">HJB60_28395</name>
    <name evidence="9" type="ORF">HJB63_29590</name>
</gene>
<dbReference type="InterPro" id="IPR039425">
    <property type="entry name" value="RNA_pol_sigma-70-like"/>
</dbReference>
<dbReference type="Proteomes" id="UP000770629">
    <property type="component" value="Unassembled WGS sequence"/>
</dbReference>
<dbReference type="Pfam" id="PF08281">
    <property type="entry name" value="Sigma70_r4_2"/>
    <property type="match status" value="1"/>
</dbReference>
<dbReference type="GeneID" id="66138925"/>
<dbReference type="CDD" id="cd06171">
    <property type="entry name" value="Sigma70_r4"/>
    <property type="match status" value="1"/>
</dbReference>
<evidence type="ECO:0000313" key="12">
    <source>
        <dbReference type="Proteomes" id="UP000770629"/>
    </source>
</evidence>
<proteinExistence type="inferred from homology"/>
<dbReference type="EMBL" id="JABDYC010000015">
    <property type="protein sequence ID" value="MBX5026671.1"/>
    <property type="molecule type" value="Genomic_DNA"/>
</dbReference>
<evidence type="ECO:0000259" key="7">
    <source>
        <dbReference type="Pfam" id="PF04542"/>
    </source>
</evidence>
<keyword evidence="3 6" id="KW-0731">Sigma factor</keyword>
<dbReference type="RefSeq" id="WP_207243298.1">
    <property type="nucleotide sequence ID" value="NZ_CP071454.1"/>
</dbReference>
<evidence type="ECO:0000256" key="5">
    <source>
        <dbReference type="ARBA" id="ARBA00023163"/>
    </source>
</evidence>
<keyword evidence="4 6" id="KW-0238">DNA-binding</keyword>
<dbReference type="InterPro" id="IPR013325">
    <property type="entry name" value="RNA_pol_sigma_r2"/>
</dbReference>
<dbReference type="GO" id="GO:0003677">
    <property type="term" value="F:DNA binding"/>
    <property type="evidence" value="ECO:0007669"/>
    <property type="project" value="UniProtKB-KW"/>
</dbReference>
<dbReference type="Pfam" id="PF04542">
    <property type="entry name" value="Sigma70_r2"/>
    <property type="match status" value="1"/>
</dbReference>
<evidence type="ECO:0000259" key="8">
    <source>
        <dbReference type="Pfam" id="PF08281"/>
    </source>
</evidence>
<comment type="similarity">
    <text evidence="1 6">Belongs to the sigma-70 factor family. ECF subfamily.</text>
</comment>
<dbReference type="Gene3D" id="1.10.1740.10">
    <property type="match status" value="1"/>
</dbReference>
<evidence type="ECO:0000313" key="9">
    <source>
        <dbReference type="EMBL" id="MBX5026671.1"/>
    </source>
</evidence>
<dbReference type="PANTHER" id="PTHR43133:SF25">
    <property type="entry name" value="RNA POLYMERASE SIGMA FACTOR RFAY-RELATED"/>
    <property type="match status" value="1"/>
</dbReference>
<dbReference type="InterPro" id="IPR013249">
    <property type="entry name" value="RNA_pol_sigma70_r4_t2"/>
</dbReference>
<dbReference type="InterPro" id="IPR000838">
    <property type="entry name" value="RNA_pol_sigma70_ECF_CS"/>
</dbReference>
<evidence type="ECO:0000256" key="2">
    <source>
        <dbReference type="ARBA" id="ARBA00023015"/>
    </source>
</evidence>
<evidence type="ECO:0000256" key="3">
    <source>
        <dbReference type="ARBA" id="ARBA00023082"/>
    </source>
</evidence>
<dbReference type="Gene3D" id="1.10.10.10">
    <property type="entry name" value="Winged helix-like DNA-binding domain superfamily/Winged helix DNA-binding domain"/>
    <property type="match status" value="1"/>
</dbReference>
<keyword evidence="5 6" id="KW-0804">Transcription</keyword>
<reference evidence="9 12" key="1">
    <citation type="submission" date="2020-04" db="EMBL/GenBank/DDBJ databases">
        <title>Global-level population genomics: horizontal gene transfer, symbiosis and evolution in Rhizobia.</title>
        <authorList>
            <person name="Gai Y."/>
        </authorList>
    </citation>
    <scope>NUCLEOTIDE SEQUENCE</scope>
    <source>
        <strain evidence="10 12">BLR33</strain>
        <strain evidence="9">BLR57</strain>
    </source>
</reference>
<dbReference type="GO" id="GO:0016987">
    <property type="term" value="F:sigma factor activity"/>
    <property type="evidence" value="ECO:0007669"/>
    <property type="project" value="UniProtKB-KW"/>
</dbReference>
<dbReference type="EMBL" id="JABDYF010000014">
    <property type="protein sequence ID" value="MBX5093062.1"/>
    <property type="molecule type" value="Genomic_DNA"/>
</dbReference>
<dbReference type="PROSITE" id="PS01063">
    <property type="entry name" value="SIGMA70_ECF"/>
    <property type="match status" value="1"/>
</dbReference>
<keyword evidence="2 6" id="KW-0805">Transcription regulation</keyword>
<dbReference type="InterPro" id="IPR013324">
    <property type="entry name" value="RNA_pol_sigma_r3/r4-like"/>
</dbReference>
<accession>A0A9Q3MEH0</accession>
<keyword evidence="12" id="KW-1185">Reference proteome</keyword>
<evidence type="ECO:0000313" key="11">
    <source>
        <dbReference type="Proteomes" id="UP000749740"/>
    </source>
</evidence>
<dbReference type="GO" id="GO:0006352">
    <property type="term" value="P:DNA-templated transcription initiation"/>
    <property type="evidence" value="ECO:0007669"/>
    <property type="project" value="InterPro"/>
</dbReference>
<evidence type="ECO:0000256" key="1">
    <source>
        <dbReference type="ARBA" id="ARBA00010641"/>
    </source>
</evidence>
<dbReference type="InterPro" id="IPR036388">
    <property type="entry name" value="WH-like_DNA-bd_sf"/>
</dbReference>
<dbReference type="SUPFAM" id="SSF88946">
    <property type="entry name" value="Sigma2 domain of RNA polymerase sigma factors"/>
    <property type="match status" value="1"/>
</dbReference>
<dbReference type="InterPro" id="IPR007627">
    <property type="entry name" value="RNA_pol_sigma70_r2"/>
</dbReference>
<sequence length="163" mass="18668">MSPIQRQRRIEAELVELMPALRKFARRFHASPNDIDDLVQETCLKALSNLEKFEEGTRLKSWLFTIMRNSFCTKFGLAKRERVGIEANVAERPSVPPTQDWVVRGHELEDAIGRLPERYRIAIDLIFIQGVSYEIAASQCDCPVGTVKSRVNRGRQQLARELG</sequence>
<dbReference type="AlphaFoldDB" id="A0A9Q3MEH0"/>
<name>A0A9Q3MEH0_9HYPH</name>
<organism evidence="9 11">
    <name type="scientific">Rhizobium lentis</name>
    <dbReference type="NCBI Taxonomy" id="1138194"/>
    <lineage>
        <taxon>Bacteria</taxon>
        <taxon>Pseudomonadati</taxon>
        <taxon>Pseudomonadota</taxon>
        <taxon>Alphaproteobacteria</taxon>
        <taxon>Hyphomicrobiales</taxon>
        <taxon>Rhizobiaceae</taxon>
        <taxon>Rhizobium/Agrobacterium group</taxon>
        <taxon>Rhizobium</taxon>
    </lineage>
</organism>